<reference evidence="3" key="1">
    <citation type="journal article" date="2019" name="Int. J. Syst. Evol. Microbiol.">
        <title>The Global Catalogue of Microorganisms (GCM) 10K type strain sequencing project: providing services to taxonomists for standard genome sequencing and annotation.</title>
        <authorList>
            <consortium name="The Broad Institute Genomics Platform"/>
            <consortium name="The Broad Institute Genome Sequencing Center for Infectious Disease"/>
            <person name="Wu L."/>
            <person name="Ma J."/>
        </authorList>
    </citation>
    <scope>NUCLEOTIDE SEQUENCE [LARGE SCALE GENOMIC DNA]</scope>
    <source>
        <strain evidence="3">NBRC 102520</strain>
    </source>
</reference>
<evidence type="ECO:0000313" key="3">
    <source>
        <dbReference type="Proteomes" id="UP001156905"/>
    </source>
</evidence>
<dbReference type="InterPro" id="IPR011600">
    <property type="entry name" value="Pept_C14_caspase"/>
</dbReference>
<comment type="caution">
    <text evidence="2">The sequence shown here is derived from an EMBL/GenBank/DDBJ whole genome shotgun (WGS) entry which is preliminary data.</text>
</comment>
<gene>
    <name evidence="2" type="ORF">GCM10007857_76250</name>
</gene>
<keyword evidence="3" id="KW-1185">Reference proteome</keyword>
<organism evidence="2 3">
    <name type="scientific">Bradyrhizobium iriomotense</name>
    <dbReference type="NCBI Taxonomy" id="441950"/>
    <lineage>
        <taxon>Bacteria</taxon>
        <taxon>Pseudomonadati</taxon>
        <taxon>Pseudomonadota</taxon>
        <taxon>Alphaproteobacteria</taxon>
        <taxon>Hyphomicrobiales</taxon>
        <taxon>Nitrobacteraceae</taxon>
        <taxon>Bradyrhizobium</taxon>
    </lineage>
</organism>
<protein>
    <recommendedName>
        <fullName evidence="1">Peptidase C14 caspase domain-containing protein</fullName>
    </recommendedName>
</protein>
<dbReference type="RefSeq" id="WP_284273975.1">
    <property type="nucleotide sequence ID" value="NZ_BSOW01000039.1"/>
</dbReference>
<evidence type="ECO:0000313" key="2">
    <source>
        <dbReference type="EMBL" id="GLR90909.1"/>
    </source>
</evidence>
<name>A0ABQ6B960_9BRAD</name>
<accession>A0ABQ6B960</accession>
<dbReference type="Pfam" id="PF00656">
    <property type="entry name" value="Peptidase_C14"/>
    <property type="match status" value="1"/>
</dbReference>
<proteinExistence type="predicted"/>
<dbReference type="Proteomes" id="UP001156905">
    <property type="component" value="Unassembled WGS sequence"/>
</dbReference>
<sequence>MSKRALLVGINQYDHVSSLGACVADAKAMDELISFHSNRSRNFDTRLMTSPGTKPVTRATLRTAWDDLFGGFKGDVLFYFSGHGSTTSTGAYLVTQEGTPGDPGLAMDDLVNLANKSSATPSCLSSIAASAARPATSTRSRAAEWKKPFCARE</sequence>
<evidence type="ECO:0000259" key="1">
    <source>
        <dbReference type="Pfam" id="PF00656"/>
    </source>
</evidence>
<dbReference type="Gene3D" id="3.40.50.1460">
    <property type="match status" value="1"/>
</dbReference>
<feature type="domain" description="Peptidase C14 caspase" evidence="1">
    <location>
        <begin position="3"/>
        <end position="89"/>
    </location>
</feature>
<dbReference type="EMBL" id="BSOW01000039">
    <property type="protein sequence ID" value="GLR90909.1"/>
    <property type="molecule type" value="Genomic_DNA"/>
</dbReference>